<dbReference type="InterPro" id="IPR001509">
    <property type="entry name" value="Epimerase_deHydtase"/>
</dbReference>
<keyword evidence="7 8" id="KW-0413">Isomerase</keyword>
<dbReference type="GO" id="GO:0003978">
    <property type="term" value="F:UDP-glucose 4-epimerase activity"/>
    <property type="evidence" value="ECO:0007669"/>
    <property type="project" value="UniProtKB-UniRule"/>
</dbReference>
<dbReference type="Pfam" id="PF01370">
    <property type="entry name" value="Epimerase"/>
    <property type="match status" value="1"/>
</dbReference>
<dbReference type="GO" id="GO:0003974">
    <property type="term" value="F:UDP-N-acetylglucosamine 4-epimerase activity"/>
    <property type="evidence" value="ECO:0007669"/>
    <property type="project" value="UniProtKB-EC"/>
</dbReference>
<evidence type="ECO:0000256" key="1">
    <source>
        <dbReference type="ARBA" id="ARBA00000014"/>
    </source>
</evidence>
<dbReference type="InterPro" id="IPR005886">
    <property type="entry name" value="UDP_G4E"/>
</dbReference>
<comment type="caution">
    <text evidence="10">The sequence shown here is derived from an EMBL/GenBank/DDBJ whole genome shotgun (WGS) entry which is preliminary data.</text>
</comment>
<evidence type="ECO:0000256" key="8">
    <source>
        <dbReference type="RuleBase" id="RU366046"/>
    </source>
</evidence>
<comment type="cofactor">
    <cofactor evidence="3 8">
        <name>NAD(+)</name>
        <dbReference type="ChEBI" id="CHEBI:57540"/>
    </cofactor>
</comment>
<dbReference type="EC" id="5.1.3.2" evidence="8"/>
<organism evidence="10 11">
    <name type="scientific">Desmophyllum pertusum</name>
    <dbReference type="NCBI Taxonomy" id="174260"/>
    <lineage>
        <taxon>Eukaryota</taxon>
        <taxon>Metazoa</taxon>
        <taxon>Cnidaria</taxon>
        <taxon>Anthozoa</taxon>
        <taxon>Hexacorallia</taxon>
        <taxon>Scleractinia</taxon>
        <taxon>Caryophylliina</taxon>
        <taxon>Caryophylliidae</taxon>
        <taxon>Desmophyllum</taxon>
    </lineage>
</organism>
<keyword evidence="8" id="KW-0119">Carbohydrate metabolism</keyword>
<evidence type="ECO:0000313" key="11">
    <source>
        <dbReference type="Proteomes" id="UP001163046"/>
    </source>
</evidence>
<reference evidence="10" key="1">
    <citation type="submission" date="2023-01" db="EMBL/GenBank/DDBJ databases">
        <title>Genome assembly of the deep-sea coral Lophelia pertusa.</title>
        <authorList>
            <person name="Herrera S."/>
            <person name="Cordes E."/>
        </authorList>
    </citation>
    <scope>NUCLEOTIDE SEQUENCE</scope>
    <source>
        <strain evidence="10">USNM1676648</strain>
        <tissue evidence="10">Polyp</tissue>
    </source>
</reference>
<dbReference type="EMBL" id="MU827785">
    <property type="protein sequence ID" value="KAJ7333762.1"/>
    <property type="molecule type" value="Genomic_DNA"/>
</dbReference>
<evidence type="ECO:0000313" key="10">
    <source>
        <dbReference type="EMBL" id="KAJ7333762.1"/>
    </source>
</evidence>
<keyword evidence="6" id="KW-0299">Galactose metabolism</keyword>
<comment type="catalytic activity">
    <reaction evidence="2 8">
        <text>UDP-alpha-D-glucose = UDP-alpha-D-galactose</text>
        <dbReference type="Rhea" id="RHEA:22168"/>
        <dbReference type="ChEBI" id="CHEBI:58885"/>
        <dbReference type="ChEBI" id="CHEBI:66914"/>
        <dbReference type="EC" id="5.1.3.2"/>
    </reaction>
</comment>
<protein>
    <recommendedName>
        <fullName evidence="8">UDP-glucose 4-epimerase</fullName>
        <ecNumber evidence="8">5.1.3.2</ecNumber>
    </recommendedName>
</protein>
<proteinExistence type="inferred from homology"/>
<dbReference type="Proteomes" id="UP001163046">
    <property type="component" value="Unassembled WGS sequence"/>
</dbReference>
<dbReference type="SUPFAM" id="SSF51735">
    <property type="entry name" value="NAD(P)-binding Rossmann-fold domains"/>
    <property type="match status" value="1"/>
</dbReference>
<dbReference type="PANTHER" id="PTHR43725">
    <property type="entry name" value="UDP-GLUCOSE 4-EPIMERASE"/>
    <property type="match status" value="1"/>
</dbReference>
<dbReference type="NCBIfam" id="TIGR01179">
    <property type="entry name" value="galE"/>
    <property type="match status" value="1"/>
</dbReference>
<dbReference type="CDD" id="cd05247">
    <property type="entry name" value="UDP_G4E_1_SDR_e"/>
    <property type="match status" value="1"/>
</dbReference>
<dbReference type="AlphaFoldDB" id="A0A9X0CGW7"/>
<feature type="domain" description="NAD-dependent epimerase/dehydratase" evidence="9">
    <location>
        <begin position="6"/>
        <end position="266"/>
    </location>
</feature>
<keyword evidence="11" id="KW-1185">Reference proteome</keyword>
<dbReference type="Gene3D" id="3.90.25.10">
    <property type="entry name" value="UDP-galactose 4-epimerase, domain 1"/>
    <property type="match status" value="1"/>
</dbReference>
<evidence type="ECO:0000256" key="3">
    <source>
        <dbReference type="ARBA" id="ARBA00001911"/>
    </source>
</evidence>
<name>A0A9X0CGW7_9CNID</name>
<dbReference type="GO" id="GO:0005829">
    <property type="term" value="C:cytosol"/>
    <property type="evidence" value="ECO:0007669"/>
    <property type="project" value="TreeGrafter"/>
</dbReference>
<comment type="subunit">
    <text evidence="8">Homodimer.</text>
</comment>
<dbReference type="InterPro" id="IPR036291">
    <property type="entry name" value="NAD(P)-bd_dom_sf"/>
</dbReference>
<evidence type="ECO:0000256" key="7">
    <source>
        <dbReference type="ARBA" id="ARBA00023235"/>
    </source>
</evidence>
<evidence type="ECO:0000256" key="5">
    <source>
        <dbReference type="ARBA" id="ARBA00023027"/>
    </source>
</evidence>
<sequence length="299" mass="33424">MFGKCILVTGGAGYIGTHTVVELINAGYDVVLIDNFVNAFTESIKRVEEITGKKLVYYSVDLLNKDALKDVFSKHEFYAVVHLAALKAVGESVEIPLRYYHNNVTGSINLMECMKERGVWNFVFSSSATVYGVPDCLPISEEHPVGSGITNPYGRSKFFIEEIIKDLCKAEKSVNAVMLRYFNPVGAHKSGKIGEDPQGIPNNLMPYILQVAVGRRPYLNVFGDDYDTTDGTGVRDYIHVVDLALGHVVALKKCEENCGCKIYNLGTGRDILFLKWRLLLKRHQGNQFHTRLLHAAREM</sequence>
<evidence type="ECO:0000259" key="9">
    <source>
        <dbReference type="Pfam" id="PF01370"/>
    </source>
</evidence>
<dbReference type="OrthoDB" id="9402762at2759"/>
<gene>
    <name evidence="10" type="ORF">OS493_015853</name>
</gene>
<dbReference type="GO" id="GO:0033499">
    <property type="term" value="P:galactose catabolic process via UDP-galactose, Leloir pathway"/>
    <property type="evidence" value="ECO:0007669"/>
    <property type="project" value="TreeGrafter"/>
</dbReference>
<evidence type="ECO:0000256" key="6">
    <source>
        <dbReference type="ARBA" id="ARBA00023144"/>
    </source>
</evidence>
<comment type="catalytic activity">
    <reaction evidence="1">
        <text>UDP-N-acetyl-alpha-D-glucosamine = UDP-N-acetyl-alpha-D-galactosamine</text>
        <dbReference type="Rhea" id="RHEA:20517"/>
        <dbReference type="ChEBI" id="CHEBI:57705"/>
        <dbReference type="ChEBI" id="CHEBI:67138"/>
        <dbReference type="EC" id="5.1.3.7"/>
    </reaction>
</comment>
<comment type="pathway">
    <text evidence="4 8">Carbohydrate metabolism; galactose metabolism.</text>
</comment>
<evidence type="ECO:0000256" key="4">
    <source>
        <dbReference type="ARBA" id="ARBA00004947"/>
    </source>
</evidence>
<keyword evidence="5 8" id="KW-0520">NAD</keyword>
<comment type="similarity">
    <text evidence="8">Belongs to the NAD(P)-dependent epimerase/dehydratase family.</text>
</comment>
<dbReference type="Gene3D" id="3.40.50.720">
    <property type="entry name" value="NAD(P)-binding Rossmann-like Domain"/>
    <property type="match status" value="1"/>
</dbReference>
<dbReference type="PANTHER" id="PTHR43725:SF47">
    <property type="entry name" value="UDP-GLUCOSE 4-EPIMERASE"/>
    <property type="match status" value="1"/>
</dbReference>
<evidence type="ECO:0000256" key="2">
    <source>
        <dbReference type="ARBA" id="ARBA00000083"/>
    </source>
</evidence>
<accession>A0A9X0CGW7</accession>